<dbReference type="InterPro" id="IPR036641">
    <property type="entry name" value="HPT_dom_sf"/>
</dbReference>
<gene>
    <name evidence="1" type="ORF">LGQ03_16235</name>
</gene>
<proteinExistence type="predicted"/>
<organism evidence="1 2">
    <name type="scientific">Loktanella gaetbuli</name>
    <dbReference type="NCBI Taxonomy" id="2881335"/>
    <lineage>
        <taxon>Bacteria</taxon>
        <taxon>Pseudomonadati</taxon>
        <taxon>Pseudomonadota</taxon>
        <taxon>Alphaproteobacteria</taxon>
        <taxon>Rhodobacterales</taxon>
        <taxon>Roseobacteraceae</taxon>
        <taxon>Loktanella</taxon>
    </lineage>
</organism>
<accession>A0ABS8BYH0</accession>
<sequence length="110" mass="12260">MTQTTVNPVYMGRMQQRFIQNYYARHDALEVLFEAKAYRDALAILSDVHGSAEALGLTALGQAAALVRDFLTTELNTAEPSDRLMHTALNAYLDVSMEFCNPTERFLATA</sequence>
<evidence type="ECO:0000313" key="1">
    <source>
        <dbReference type="EMBL" id="MCB5200787.1"/>
    </source>
</evidence>
<dbReference type="RefSeq" id="WP_226749250.1">
    <property type="nucleotide sequence ID" value="NZ_JAJATZ010000012.1"/>
</dbReference>
<comment type="caution">
    <text evidence="1">The sequence shown here is derived from an EMBL/GenBank/DDBJ whole genome shotgun (WGS) entry which is preliminary data.</text>
</comment>
<dbReference type="SUPFAM" id="SSF47226">
    <property type="entry name" value="Histidine-containing phosphotransfer domain, HPT domain"/>
    <property type="match status" value="1"/>
</dbReference>
<evidence type="ECO:0000313" key="2">
    <source>
        <dbReference type="Proteomes" id="UP001138961"/>
    </source>
</evidence>
<protein>
    <submittedName>
        <fullName evidence="1">Hpt domain-containing protein</fullName>
    </submittedName>
</protein>
<reference evidence="1" key="1">
    <citation type="submission" date="2021-10" db="EMBL/GenBank/DDBJ databases">
        <title>Loktanella gaetbuli sp. nov., isolated from a tidal flat.</title>
        <authorList>
            <person name="Park S."/>
            <person name="Yoon J.-H."/>
        </authorList>
    </citation>
    <scope>NUCLEOTIDE SEQUENCE</scope>
    <source>
        <strain evidence="1">TSTF-M6</strain>
    </source>
</reference>
<dbReference type="EMBL" id="JAJATZ010000012">
    <property type="protein sequence ID" value="MCB5200787.1"/>
    <property type="molecule type" value="Genomic_DNA"/>
</dbReference>
<keyword evidence="2" id="KW-1185">Reference proteome</keyword>
<name>A0ABS8BYH0_9RHOB</name>
<dbReference type="Proteomes" id="UP001138961">
    <property type="component" value="Unassembled WGS sequence"/>
</dbReference>